<evidence type="ECO:0000313" key="9">
    <source>
        <dbReference type="Proteomes" id="UP000285376"/>
    </source>
</evidence>
<organism evidence="8 9">
    <name type="scientific">Dermacoccus abyssi</name>
    <dbReference type="NCBI Taxonomy" id="322596"/>
    <lineage>
        <taxon>Bacteria</taxon>
        <taxon>Bacillati</taxon>
        <taxon>Actinomycetota</taxon>
        <taxon>Actinomycetes</taxon>
        <taxon>Micrococcales</taxon>
        <taxon>Dermacoccaceae</taxon>
        <taxon>Dermacoccus</taxon>
    </lineage>
</organism>
<feature type="domain" description="DUF3817" evidence="7">
    <location>
        <begin position="23"/>
        <end position="109"/>
    </location>
</feature>
<dbReference type="NCBIfam" id="TIGR03954">
    <property type="entry name" value="integ_memb_HG"/>
    <property type="match status" value="1"/>
</dbReference>
<keyword evidence="2" id="KW-1003">Cell membrane</keyword>
<dbReference type="PANTHER" id="PTHR40077">
    <property type="entry name" value="MEMBRANE PROTEIN-RELATED"/>
    <property type="match status" value="1"/>
</dbReference>
<evidence type="ECO:0000256" key="6">
    <source>
        <dbReference type="SAM" id="Phobius"/>
    </source>
</evidence>
<evidence type="ECO:0000256" key="3">
    <source>
        <dbReference type="ARBA" id="ARBA00022692"/>
    </source>
</evidence>
<keyword evidence="5 6" id="KW-0472">Membrane</keyword>
<evidence type="ECO:0000256" key="2">
    <source>
        <dbReference type="ARBA" id="ARBA00022475"/>
    </source>
</evidence>
<feature type="transmembrane region" description="Helical" evidence="6">
    <location>
        <begin position="62"/>
        <end position="78"/>
    </location>
</feature>
<dbReference type="EMBL" id="QWLM01000007">
    <property type="protein sequence ID" value="RHW45850.1"/>
    <property type="molecule type" value="Genomic_DNA"/>
</dbReference>
<sequence>MTDQKPAAAGKPMIDVNQARSALKFFKIAAFIVGIGLLVLVLEMVLHYGFHNDALAWWPQPHGLLFLVYVAATANLGFKMRWGLGKMVLVILAGCVPFLSFWVERKMSREVEADLAGR</sequence>
<comment type="subcellular location">
    <subcellularLocation>
        <location evidence="1">Cell membrane</location>
        <topology evidence="1">Multi-pass membrane protein</topology>
    </subcellularLocation>
</comment>
<dbReference type="Proteomes" id="UP000285376">
    <property type="component" value="Unassembled WGS sequence"/>
</dbReference>
<dbReference type="InterPro" id="IPR023845">
    <property type="entry name" value="DUF3817_TM"/>
</dbReference>
<feature type="transmembrane region" description="Helical" evidence="6">
    <location>
        <begin position="28"/>
        <end position="50"/>
    </location>
</feature>
<evidence type="ECO:0000256" key="5">
    <source>
        <dbReference type="ARBA" id="ARBA00023136"/>
    </source>
</evidence>
<reference evidence="8 9" key="1">
    <citation type="submission" date="2018-08" db="EMBL/GenBank/DDBJ databases">
        <title>Whole genome sequence analysis of Dermacoccus abyssi bacteria isolated from Deep Mariana trench Micromonospora spp reveals genes involved in the environmental adaptation and production of secondary metabolites.</title>
        <authorList>
            <person name="Abdel-Mageed W.M."/>
            <person name="Lehri B."/>
            <person name="Nouioui I."/>
            <person name="Goodfellow I."/>
            <person name="Jaspars M."/>
            <person name="Karlyshev A."/>
        </authorList>
    </citation>
    <scope>NUCLEOTIDE SEQUENCE [LARGE SCALE GENOMIC DNA]</scope>
    <source>
        <strain evidence="8 9">MT1.1</strain>
    </source>
</reference>
<evidence type="ECO:0000259" key="7">
    <source>
        <dbReference type="Pfam" id="PF12823"/>
    </source>
</evidence>
<dbReference type="Pfam" id="PF12823">
    <property type="entry name" value="DUF3817"/>
    <property type="match status" value="1"/>
</dbReference>
<feature type="transmembrane region" description="Helical" evidence="6">
    <location>
        <begin position="85"/>
        <end position="103"/>
    </location>
</feature>
<keyword evidence="4 6" id="KW-1133">Transmembrane helix</keyword>
<gene>
    <name evidence="8" type="ORF">D1832_07560</name>
</gene>
<keyword evidence="3 6" id="KW-0812">Transmembrane</keyword>
<accession>A0A417Z551</accession>
<dbReference type="AlphaFoldDB" id="A0A417Z551"/>
<evidence type="ECO:0000256" key="1">
    <source>
        <dbReference type="ARBA" id="ARBA00004651"/>
    </source>
</evidence>
<evidence type="ECO:0000313" key="8">
    <source>
        <dbReference type="EMBL" id="RHW45850.1"/>
    </source>
</evidence>
<dbReference type="PANTHER" id="PTHR40077:SF2">
    <property type="entry name" value="MEMBRANE PROTEIN"/>
    <property type="match status" value="1"/>
</dbReference>
<protein>
    <submittedName>
        <fullName evidence="8">DUF3817 domain-containing protein</fullName>
    </submittedName>
</protein>
<dbReference type="RefSeq" id="WP_118913320.1">
    <property type="nucleotide sequence ID" value="NZ_CBCRVH010000005.1"/>
</dbReference>
<name>A0A417Z551_9MICO</name>
<dbReference type="GO" id="GO:0005886">
    <property type="term" value="C:plasma membrane"/>
    <property type="evidence" value="ECO:0007669"/>
    <property type="project" value="UniProtKB-SubCell"/>
</dbReference>
<proteinExistence type="predicted"/>
<evidence type="ECO:0000256" key="4">
    <source>
        <dbReference type="ARBA" id="ARBA00022989"/>
    </source>
</evidence>
<comment type="caution">
    <text evidence="8">The sequence shown here is derived from an EMBL/GenBank/DDBJ whole genome shotgun (WGS) entry which is preliminary data.</text>
</comment>